<evidence type="ECO:0000256" key="4">
    <source>
        <dbReference type="ARBA" id="ARBA00022833"/>
    </source>
</evidence>
<dbReference type="PANTHER" id="PTHR30471:SF3">
    <property type="entry name" value="UPF0758 PROTEIN YEES-RELATED"/>
    <property type="match status" value="1"/>
</dbReference>
<reference evidence="7 8" key="1">
    <citation type="submission" date="2023-11" db="EMBL/GenBank/DDBJ databases">
        <title>Gilvimarinus fulvus sp. nov., isolated from the surface of Kelp.</title>
        <authorList>
            <person name="Sun Y.Y."/>
            <person name="Gong Y."/>
            <person name="Du Z.J."/>
        </authorList>
    </citation>
    <scope>NUCLEOTIDE SEQUENCE [LARGE SCALE GENOMIC DNA]</scope>
    <source>
        <strain evidence="7 8">SDUM040013</strain>
    </source>
</reference>
<evidence type="ECO:0000256" key="1">
    <source>
        <dbReference type="ARBA" id="ARBA00022670"/>
    </source>
</evidence>
<dbReference type="EMBL" id="JAXAFO010000025">
    <property type="protein sequence ID" value="MDX6850482.1"/>
    <property type="molecule type" value="Genomic_DNA"/>
</dbReference>
<dbReference type="PROSITE" id="PS50249">
    <property type="entry name" value="MPN"/>
    <property type="match status" value="1"/>
</dbReference>
<evidence type="ECO:0000313" key="7">
    <source>
        <dbReference type="EMBL" id="MDX6850482.1"/>
    </source>
</evidence>
<dbReference type="InterPro" id="IPR020891">
    <property type="entry name" value="UPF0758_CS"/>
</dbReference>
<keyword evidence="8" id="KW-1185">Reference proteome</keyword>
<dbReference type="InterPro" id="IPR025657">
    <property type="entry name" value="RadC_JAB"/>
</dbReference>
<keyword evidence="5" id="KW-0482">Metalloprotease</keyword>
<dbReference type="SUPFAM" id="SSF102712">
    <property type="entry name" value="JAB1/MPN domain"/>
    <property type="match status" value="1"/>
</dbReference>
<accession>A0ABU4S008</accession>
<dbReference type="PANTHER" id="PTHR30471">
    <property type="entry name" value="DNA REPAIR PROTEIN RADC"/>
    <property type="match status" value="1"/>
</dbReference>
<evidence type="ECO:0000256" key="2">
    <source>
        <dbReference type="ARBA" id="ARBA00022723"/>
    </source>
</evidence>
<dbReference type="CDD" id="cd08071">
    <property type="entry name" value="MPN_DUF2466"/>
    <property type="match status" value="1"/>
</dbReference>
<proteinExistence type="predicted"/>
<dbReference type="RefSeq" id="WP_302722233.1">
    <property type="nucleotide sequence ID" value="NZ_JAULRU010000514.1"/>
</dbReference>
<protein>
    <submittedName>
        <fullName evidence="7">DNA repair protein RadC</fullName>
    </submittedName>
</protein>
<dbReference type="Proteomes" id="UP001273505">
    <property type="component" value="Unassembled WGS sequence"/>
</dbReference>
<dbReference type="NCBIfam" id="TIGR00608">
    <property type="entry name" value="radc"/>
    <property type="match status" value="1"/>
</dbReference>
<dbReference type="InterPro" id="IPR001405">
    <property type="entry name" value="UPF0758"/>
</dbReference>
<keyword evidence="4" id="KW-0862">Zinc</keyword>
<gene>
    <name evidence="7" type="primary">radC</name>
    <name evidence="7" type="ORF">SCD92_14010</name>
</gene>
<keyword evidence="3" id="KW-0378">Hydrolase</keyword>
<dbReference type="Gene3D" id="3.40.140.10">
    <property type="entry name" value="Cytidine Deaminase, domain 2"/>
    <property type="match status" value="1"/>
</dbReference>
<dbReference type="PROSITE" id="PS01302">
    <property type="entry name" value="UPF0758"/>
    <property type="match status" value="1"/>
</dbReference>
<feature type="domain" description="MPN" evidence="6">
    <location>
        <begin position="43"/>
        <end position="165"/>
    </location>
</feature>
<keyword evidence="1" id="KW-0645">Protease</keyword>
<name>A0ABU4S008_9GAMM</name>
<dbReference type="InterPro" id="IPR037518">
    <property type="entry name" value="MPN"/>
</dbReference>
<keyword evidence="2" id="KW-0479">Metal-binding</keyword>
<dbReference type="Pfam" id="PF04002">
    <property type="entry name" value="RadC"/>
    <property type="match status" value="1"/>
</dbReference>
<evidence type="ECO:0000313" key="8">
    <source>
        <dbReference type="Proteomes" id="UP001273505"/>
    </source>
</evidence>
<evidence type="ECO:0000256" key="5">
    <source>
        <dbReference type="ARBA" id="ARBA00023049"/>
    </source>
</evidence>
<evidence type="ECO:0000256" key="3">
    <source>
        <dbReference type="ARBA" id="ARBA00022801"/>
    </source>
</evidence>
<sequence length="165" mass="18366">MSLSAFKVADKEGTYITNEPVSEAEIIEMASFIATQRVVGLDALTSPDLTRKYLRARMLPLEHEVFAVLFLNNQHRVIKYEEVFRGTLDGASVYPREIVKLALQYNAAAVIFAHNHPSGVSEPSQADRKITEKLCSALDLVDIRALDHLIVGAYEVTSFAERGLM</sequence>
<evidence type="ECO:0000259" key="6">
    <source>
        <dbReference type="PROSITE" id="PS50249"/>
    </source>
</evidence>
<organism evidence="7 8">
    <name type="scientific">Gilvimarinus gilvus</name>
    <dbReference type="NCBI Taxonomy" id="3058038"/>
    <lineage>
        <taxon>Bacteria</taxon>
        <taxon>Pseudomonadati</taxon>
        <taxon>Pseudomonadota</taxon>
        <taxon>Gammaproteobacteria</taxon>
        <taxon>Cellvibrionales</taxon>
        <taxon>Cellvibrionaceae</taxon>
        <taxon>Gilvimarinus</taxon>
    </lineage>
</organism>
<comment type="caution">
    <text evidence="7">The sequence shown here is derived from an EMBL/GenBank/DDBJ whole genome shotgun (WGS) entry which is preliminary data.</text>
</comment>